<dbReference type="InterPro" id="IPR002301">
    <property type="entry name" value="Ile-tRNA-ligase"/>
</dbReference>
<evidence type="ECO:0000256" key="1">
    <source>
        <dbReference type="ARBA" id="ARBA00013165"/>
    </source>
</evidence>
<dbReference type="InterPro" id="IPR014729">
    <property type="entry name" value="Rossmann-like_a/b/a_fold"/>
</dbReference>
<dbReference type="GO" id="GO:0002161">
    <property type="term" value="F:aminoacyl-tRNA deacylase activity"/>
    <property type="evidence" value="ECO:0007669"/>
    <property type="project" value="InterPro"/>
</dbReference>
<keyword evidence="3" id="KW-0547">Nucleotide-binding</keyword>
<dbReference type="AlphaFoldDB" id="A0A5E8CH25"/>
<dbReference type="GO" id="GO:0000049">
    <property type="term" value="F:tRNA binding"/>
    <property type="evidence" value="ECO:0007669"/>
    <property type="project" value="InterPro"/>
</dbReference>
<keyword evidence="6 10" id="KW-0030">Aminoacyl-tRNA synthetase</keyword>
<dbReference type="Pfam" id="PF19302">
    <property type="entry name" value="DUF5915"/>
    <property type="match status" value="1"/>
</dbReference>
<dbReference type="EMBL" id="CABVLZ010000001">
    <property type="protein sequence ID" value="VVU94326.1"/>
    <property type="molecule type" value="Genomic_DNA"/>
</dbReference>
<reference evidence="10" key="1">
    <citation type="submission" date="2019-09" db="EMBL/GenBank/DDBJ databases">
        <authorList>
            <person name="Needham M D."/>
        </authorList>
    </citation>
    <scope>NUCLEOTIDE SEQUENCE</scope>
</reference>
<dbReference type="Gene3D" id="3.90.740.10">
    <property type="entry name" value="Valyl/Leucyl/Isoleucyl-tRNA synthetase, editing domain"/>
    <property type="match status" value="1"/>
</dbReference>
<dbReference type="InterPro" id="IPR009080">
    <property type="entry name" value="tRNAsynth_Ia_anticodon-bd"/>
</dbReference>
<dbReference type="NCBIfam" id="TIGR00392">
    <property type="entry name" value="ileS"/>
    <property type="match status" value="1"/>
</dbReference>
<feature type="domain" description="Aminoacyl-tRNA synthetase class Ia" evidence="8">
    <location>
        <begin position="17"/>
        <end position="644"/>
    </location>
</feature>
<dbReference type="PANTHER" id="PTHR42780">
    <property type="entry name" value="SOLEUCYL-TRNA SYNTHETASE"/>
    <property type="match status" value="1"/>
</dbReference>
<dbReference type="InterPro" id="IPR013155">
    <property type="entry name" value="M/V/L/I-tRNA-synth_anticd-bd"/>
</dbReference>
<accession>A0A5E8CH25</accession>
<dbReference type="GO" id="GO:0005524">
    <property type="term" value="F:ATP binding"/>
    <property type="evidence" value="ECO:0007669"/>
    <property type="project" value="UniProtKB-KW"/>
</dbReference>
<dbReference type="PANTHER" id="PTHR42780:SF1">
    <property type="entry name" value="ISOLEUCINE--TRNA LIGASE, CYTOPLASMIC"/>
    <property type="match status" value="1"/>
</dbReference>
<dbReference type="CDD" id="cd00818">
    <property type="entry name" value="IleRS_core"/>
    <property type="match status" value="1"/>
</dbReference>
<evidence type="ECO:0000256" key="6">
    <source>
        <dbReference type="ARBA" id="ARBA00023146"/>
    </source>
</evidence>
<keyword evidence="4" id="KW-0067">ATP-binding</keyword>
<proteinExistence type="predicted"/>
<dbReference type="Gene3D" id="1.10.730.10">
    <property type="entry name" value="Isoleucyl-tRNA Synthetase, Domain 1"/>
    <property type="match status" value="1"/>
</dbReference>
<dbReference type="SUPFAM" id="SSF52374">
    <property type="entry name" value="Nucleotidylyl transferase"/>
    <property type="match status" value="1"/>
</dbReference>
<dbReference type="InterPro" id="IPR033709">
    <property type="entry name" value="Anticodon_Ile_ABEc"/>
</dbReference>
<sequence length="1059" mass="124460">MEKDNDEFSFNKNDKEILKFWDENKIFEKSLQKNKNSPLWTFLDGPPFVNGTPHSGHVLVSYVKDSVIRYKSMNGFYVPRTIGYDCHGLPLEQAAEKKIGISRKDEIEKFGIGNYNNVCREIISECSDVWEKCFHTMGRWVDVDSKYKTMDLPFMETEWWVFKELFKKGLVYRGFKIMPYSYACTTALSNFEANSNYKDVIDQTATVTFPILDDDRFNNCSFLAWTTTPWTLPSNIALCVNPDMVYVKIWDKKREHFFILAESLLQSVYKINKKNKKEDCYSIEKTWKGVDLVGIKYQPLFSYFSHSEYFQVVSDNFVTDTNGTGIVHLAPAFGEDDFRVCEDNGIVNKKGDRLVCPVDESGKFTNQVKDYSGRCVKDCDKDIIRDLKGMNRLFSQEPYKHSYPHCWRTDEPLIYKCIDAWFINVESLKDKLLSNNAKTNWTPNYVKEARFHNWLKDAKDWCVSRSRYWGTPIPIWMSDDGEEIVCIGSVEELKNETGIDNIQDLHKEYIDHLTIPSRQGRGMLKKIPDVFDCWYESGLCGLARYHYPFENKQYCEDHYPVDFITESLDQTRGWFYTLTVLSTALFNKPAFKNVIVTGLIQASDGKKMSKRLKNYTDPMILIDQFGSDPLRLYLISSPVVRAEPFSFQDEGVKQVIRKLLPWYNAYKFFNQCYKKFKINFPNMKILSQESDNVMDQWIQVKLDSLCKHVRKNMDEFKLYKIHNPLMEFIDQLTNWYIKLNRDRLKGLNIPSPEDNCMQSLSTLYKILYKFNIIMAPFTPFFCEYLHQELKDLENTNNQESVHLLDYPENIPEPNPNIERQMERMQSVIDIIRKMKVNHKISLSTPVQKVIVCHLQETWRNDIQMMQKYIISEGNIIEFEIQNIEKYVKFVVVPQKGTIGKKFKKKAKQVITLINQTPISDLPNLTFESEKIETEYYAIKPELNTESDYEIVLENDILVFMDTETNELVTNLYLVNQFKKEIQNLRYEVGLEPWEKIKIFYTNSESELAKIIQKNIEKLKSMISYDILPVSHYNVEKDVIISKQLNIINHEIQVILVRDI</sequence>
<dbReference type="CDD" id="cd07961">
    <property type="entry name" value="Anticodon_Ia_Ile_ABEc"/>
    <property type="match status" value="1"/>
</dbReference>
<dbReference type="SUPFAM" id="SSF50677">
    <property type="entry name" value="ValRS/IleRS/LeuRS editing domain"/>
    <property type="match status" value="1"/>
</dbReference>
<dbReference type="PRINTS" id="PR00984">
    <property type="entry name" value="TRNASYNTHILE"/>
</dbReference>
<gene>
    <name evidence="10" type="ORF">CPAV1605_48</name>
</gene>
<evidence type="ECO:0000256" key="3">
    <source>
        <dbReference type="ARBA" id="ARBA00022741"/>
    </source>
</evidence>
<dbReference type="InterPro" id="IPR009008">
    <property type="entry name" value="Val/Leu/Ile-tRNA-synth_edit"/>
</dbReference>
<evidence type="ECO:0000259" key="8">
    <source>
        <dbReference type="Pfam" id="PF00133"/>
    </source>
</evidence>
<dbReference type="Pfam" id="PF08264">
    <property type="entry name" value="Anticodon_1"/>
    <property type="match status" value="1"/>
</dbReference>
<dbReference type="InterPro" id="IPR023586">
    <property type="entry name" value="Ile-tRNA-ligase_type2"/>
</dbReference>
<comment type="catalytic activity">
    <reaction evidence="7">
        <text>tRNA(Ile) + L-isoleucine + ATP = L-isoleucyl-tRNA(Ile) + AMP + diphosphate</text>
        <dbReference type="Rhea" id="RHEA:11060"/>
        <dbReference type="Rhea" id="RHEA-COMP:9666"/>
        <dbReference type="Rhea" id="RHEA-COMP:9695"/>
        <dbReference type="ChEBI" id="CHEBI:30616"/>
        <dbReference type="ChEBI" id="CHEBI:33019"/>
        <dbReference type="ChEBI" id="CHEBI:58045"/>
        <dbReference type="ChEBI" id="CHEBI:78442"/>
        <dbReference type="ChEBI" id="CHEBI:78528"/>
        <dbReference type="ChEBI" id="CHEBI:456215"/>
        <dbReference type="EC" id="6.1.1.5"/>
    </reaction>
</comment>
<dbReference type="GO" id="GO:0006428">
    <property type="term" value="P:isoleucyl-tRNA aminoacylation"/>
    <property type="evidence" value="ECO:0007669"/>
    <property type="project" value="InterPro"/>
</dbReference>
<evidence type="ECO:0000256" key="4">
    <source>
        <dbReference type="ARBA" id="ARBA00022840"/>
    </source>
</evidence>
<evidence type="ECO:0000256" key="2">
    <source>
        <dbReference type="ARBA" id="ARBA00022598"/>
    </source>
</evidence>
<keyword evidence="2" id="KW-0436">Ligase</keyword>
<evidence type="ECO:0000256" key="5">
    <source>
        <dbReference type="ARBA" id="ARBA00022917"/>
    </source>
</evidence>
<dbReference type="FunFam" id="3.40.50.620:FF:000133">
    <property type="entry name" value="Isoleucyl-tRNA synthetase, cytoplasmic"/>
    <property type="match status" value="1"/>
</dbReference>
<name>A0A5E8CH25_9ZZZZ</name>
<evidence type="ECO:0000256" key="7">
    <source>
        <dbReference type="ARBA" id="ARBA00048359"/>
    </source>
</evidence>
<evidence type="ECO:0000313" key="10">
    <source>
        <dbReference type="EMBL" id="VVU94326.1"/>
    </source>
</evidence>
<dbReference type="EC" id="6.1.1.5" evidence="1"/>
<keyword evidence="5" id="KW-0648">Protein biosynthesis</keyword>
<feature type="domain" description="Methionyl/Valyl/Leucyl/Isoleucyl-tRNA synthetase anticodon-binding" evidence="9">
    <location>
        <begin position="695"/>
        <end position="849"/>
    </location>
</feature>
<dbReference type="InterPro" id="IPR002300">
    <property type="entry name" value="aa-tRNA-synth_Ia"/>
</dbReference>
<protein>
    <recommendedName>
        <fullName evidence="1">isoleucine--tRNA ligase</fullName>
        <ecNumber evidence="1">6.1.1.5</ecNumber>
    </recommendedName>
</protein>
<dbReference type="GO" id="GO:0004822">
    <property type="term" value="F:isoleucine-tRNA ligase activity"/>
    <property type="evidence" value="ECO:0007669"/>
    <property type="project" value="UniProtKB-EC"/>
</dbReference>
<dbReference type="SUPFAM" id="SSF47323">
    <property type="entry name" value="Anticodon-binding domain of a subclass of class I aminoacyl-tRNA synthetases"/>
    <property type="match status" value="1"/>
</dbReference>
<organism evidence="10">
    <name type="scientific">seawater metagenome</name>
    <dbReference type="NCBI Taxonomy" id="1561972"/>
    <lineage>
        <taxon>unclassified sequences</taxon>
        <taxon>metagenomes</taxon>
        <taxon>ecological metagenomes</taxon>
    </lineage>
</organism>
<evidence type="ECO:0000259" key="9">
    <source>
        <dbReference type="Pfam" id="PF08264"/>
    </source>
</evidence>
<dbReference type="Pfam" id="PF00133">
    <property type="entry name" value="tRNA-synt_1"/>
    <property type="match status" value="1"/>
</dbReference>
<dbReference type="Gene3D" id="3.40.50.620">
    <property type="entry name" value="HUPs"/>
    <property type="match status" value="2"/>
</dbReference>